<dbReference type="PRINTS" id="PR00834">
    <property type="entry name" value="PROTEASES2C"/>
</dbReference>
<dbReference type="RefSeq" id="WP_088570849.1">
    <property type="nucleotide sequence ID" value="NZ_FYEK01000022.1"/>
</dbReference>
<dbReference type="InterPro" id="IPR036034">
    <property type="entry name" value="PDZ_sf"/>
</dbReference>
<evidence type="ECO:0000256" key="3">
    <source>
        <dbReference type="ARBA" id="ARBA00022801"/>
    </source>
</evidence>
<dbReference type="AlphaFoldDB" id="A0A212QTA3"/>
<keyword evidence="7" id="KW-1185">Reference proteome</keyword>
<dbReference type="PANTHER" id="PTHR43343">
    <property type="entry name" value="PEPTIDASE S12"/>
    <property type="match status" value="1"/>
</dbReference>
<dbReference type="InterPro" id="IPR001940">
    <property type="entry name" value="Peptidase_S1C"/>
</dbReference>
<evidence type="ECO:0000256" key="4">
    <source>
        <dbReference type="ARBA" id="ARBA00022825"/>
    </source>
</evidence>
<dbReference type="Pfam" id="PF13365">
    <property type="entry name" value="Trypsin_2"/>
    <property type="match status" value="1"/>
</dbReference>
<dbReference type="Gene3D" id="2.40.10.120">
    <property type="match status" value="1"/>
</dbReference>
<accession>A0A212QTA3</accession>
<dbReference type="Pfam" id="PF13180">
    <property type="entry name" value="PDZ_2"/>
    <property type="match status" value="1"/>
</dbReference>
<evidence type="ECO:0000313" key="6">
    <source>
        <dbReference type="EMBL" id="SNB62773.1"/>
    </source>
</evidence>
<evidence type="ECO:0000313" key="7">
    <source>
        <dbReference type="Proteomes" id="UP000197025"/>
    </source>
</evidence>
<dbReference type="PROSITE" id="PS51257">
    <property type="entry name" value="PROKAR_LIPOPROTEIN"/>
    <property type="match status" value="1"/>
</dbReference>
<keyword evidence="3" id="KW-0378">Hydrolase</keyword>
<reference evidence="7" key="1">
    <citation type="submission" date="2017-06" db="EMBL/GenBank/DDBJ databases">
        <authorList>
            <person name="Varghese N."/>
            <person name="Submissions S."/>
        </authorList>
    </citation>
    <scope>NUCLEOTIDE SEQUENCE [LARGE SCALE GENOMIC DNA]</scope>
    <source>
        <strain evidence="7">JAD2</strain>
    </source>
</reference>
<dbReference type="InterPro" id="IPR051201">
    <property type="entry name" value="Chloro_Bact_Ser_Proteases"/>
</dbReference>
<dbReference type="FunFam" id="2.40.10.10:FF:000001">
    <property type="entry name" value="Periplasmic serine protease DegS"/>
    <property type="match status" value="1"/>
</dbReference>
<dbReference type="OrthoDB" id="9758917at2"/>
<gene>
    <name evidence="6" type="ORF">SAMN02746019_00005830</name>
</gene>
<dbReference type="GO" id="GO:0004252">
    <property type="term" value="F:serine-type endopeptidase activity"/>
    <property type="evidence" value="ECO:0007669"/>
    <property type="project" value="InterPro"/>
</dbReference>
<name>A0A212QTA3_9CHLR</name>
<keyword evidence="2" id="KW-0645">Protease</keyword>
<dbReference type="SMART" id="SM00228">
    <property type="entry name" value="PDZ"/>
    <property type="match status" value="1"/>
</dbReference>
<dbReference type="PANTHER" id="PTHR43343:SF3">
    <property type="entry name" value="PROTEASE DO-LIKE 8, CHLOROPLASTIC"/>
    <property type="match status" value="1"/>
</dbReference>
<comment type="similarity">
    <text evidence="1">Belongs to the peptidase S1C family.</text>
</comment>
<dbReference type="GO" id="GO:0006508">
    <property type="term" value="P:proteolysis"/>
    <property type="evidence" value="ECO:0007669"/>
    <property type="project" value="UniProtKB-KW"/>
</dbReference>
<dbReference type="CDD" id="cd06779">
    <property type="entry name" value="cpPDZ_Deg_HtrA-like"/>
    <property type="match status" value="1"/>
</dbReference>
<dbReference type="Gene3D" id="2.30.42.10">
    <property type="match status" value="1"/>
</dbReference>
<dbReference type="Proteomes" id="UP000197025">
    <property type="component" value="Unassembled WGS sequence"/>
</dbReference>
<evidence type="ECO:0000259" key="5">
    <source>
        <dbReference type="SMART" id="SM00228"/>
    </source>
</evidence>
<dbReference type="EMBL" id="FYEK01000022">
    <property type="protein sequence ID" value="SNB62773.1"/>
    <property type="molecule type" value="Genomic_DNA"/>
</dbReference>
<evidence type="ECO:0000256" key="2">
    <source>
        <dbReference type="ARBA" id="ARBA00022670"/>
    </source>
</evidence>
<dbReference type="InterPro" id="IPR001478">
    <property type="entry name" value="PDZ"/>
</dbReference>
<organism evidence="6 7">
    <name type="scientific">Thermoflexus hugenholtzii JAD2</name>
    <dbReference type="NCBI Taxonomy" id="877466"/>
    <lineage>
        <taxon>Bacteria</taxon>
        <taxon>Bacillati</taxon>
        <taxon>Chloroflexota</taxon>
        <taxon>Thermoflexia</taxon>
        <taxon>Thermoflexales</taxon>
        <taxon>Thermoflexaceae</taxon>
        <taxon>Thermoflexus</taxon>
    </lineage>
</organism>
<keyword evidence="4" id="KW-0720">Serine protease</keyword>
<feature type="domain" description="PDZ" evidence="5">
    <location>
        <begin position="280"/>
        <end position="375"/>
    </location>
</feature>
<dbReference type="SUPFAM" id="SSF50156">
    <property type="entry name" value="PDZ domain-like"/>
    <property type="match status" value="1"/>
</dbReference>
<evidence type="ECO:0000256" key="1">
    <source>
        <dbReference type="ARBA" id="ARBA00010541"/>
    </source>
</evidence>
<dbReference type="InterPro" id="IPR009003">
    <property type="entry name" value="Peptidase_S1_PA"/>
</dbReference>
<dbReference type="SUPFAM" id="SSF50494">
    <property type="entry name" value="Trypsin-like serine proteases"/>
    <property type="match status" value="1"/>
</dbReference>
<protein>
    <submittedName>
        <fullName evidence="6">2-alkenal reductase</fullName>
    </submittedName>
</protein>
<dbReference type="FunCoup" id="A0A212QTA3">
    <property type="interactions" value="389"/>
</dbReference>
<dbReference type="InParanoid" id="A0A212QTA3"/>
<sequence length="390" mass="41642">MRWKNGFWLWLGLGVLLSGCRSLPLRELIFVTPTPRPGGAVARPAGPTPTLPPLPAGLDEEEQRLIAIYQKVLPSVVNIDVEGVEISAFGSGSGFVYDTQGHIVTNNHVVEQAEEIWVTFYDGTVARARVVGRDVYSDLAVIRVDVPPELLRPAELGDSETLRVGQKVVAIGNPFGLRGTMTLGIISALGRALETPTRFQIPDVIQTDAAINPGNSGGPLVDLEGRVIGVNSAIRTDSSAMGIPANIGIGFAIPVNAVKRVVPQLIREGRARYPYLGISATAGISLAELRARGYDVPDVRGVLIQEVQPDGPAARAGLRGGTREVQVRRASVRLGGDIITAIDGHPVASFDELVSYLVNRTEVGQTVTLTILRDGQEQQVQVTLGERPSP</sequence>
<proteinExistence type="inferred from homology"/>